<reference evidence="1 2" key="1">
    <citation type="journal article" date="2011" name="Cell">
        <title>The monarch butterfly genome yields insights into long-distance migration.</title>
        <authorList>
            <person name="Zhan S."/>
            <person name="Merlin C."/>
            <person name="Boore J.L."/>
            <person name="Reppert S.M."/>
        </authorList>
    </citation>
    <scope>NUCLEOTIDE SEQUENCE [LARGE SCALE GENOMIC DNA]</scope>
    <source>
        <strain evidence="1">F-2</strain>
    </source>
</reference>
<dbReference type="InParanoid" id="A0A212FFS1"/>
<dbReference type="AlphaFoldDB" id="A0A212FFS1"/>
<evidence type="ECO:0000313" key="2">
    <source>
        <dbReference type="Proteomes" id="UP000007151"/>
    </source>
</evidence>
<sequence>MKELNVATGLENGSVIVAKNGKNTENAYTSSVTRPCPL</sequence>
<comment type="caution">
    <text evidence="1">The sequence shown here is derived from an EMBL/GenBank/DDBJ whole genome shotgun (WGS) entry which is preliminary data.</text>
</comment>
<dbReference type="EMBL" id="AGBW02008773">
    <property type="protein sequence ID" value="OWR52578.1"/>
    <property type="molecule type" value="Genomic_DNA"/>
</dbReference>
<dbReference type="Proteomes" id="UP000007151">
    <property type="component" value="Unassembled WGS sequence"/>
</dbReference>
<organism evidence="1 2">
    <name type="scientific">Danaus plexippus plexippus</name>
    <dbReference type="NCBI Taxonomy" id="278856"/>
    <lineage>
        <taxon>Eukaryota</taxon>
        <taxon>Metazoa</taxon>
        <taxon>Ecdysozoa</taxon>
        <taxon>Arthropoda</taxon>
        <taxon>Hexapoda</taxon>
        <taxon>Insecta</taxon>
        <taxon>Pterygota</taxon>
        <taxon>Neoptera</taxon>
        <taxon>Endopterygota</taxon>
        <taxon>Lepidoptera</taxon>
        <taxon>Glossata</taxon>
        <taxon>Ditrysia</taxon>
        <taxon>Papilionoidea</taxon>
        <taxon>Nymphalidae</taxon>
        <taxon>Danainae</taxon>
        <taxon>Danaini</taxon>
        <taxon>Danaina</taxon>
        <taxon>Danaus</taxon>
        <taxon>Danaus</taxon>
    </lineage>
</organism>
<dbReference type="KEGG" id="dpl:KGM_212547"/>
<gene>
    <name evidence="1" type="ORF">KGM_212547</name>
</gene>
<proteinExistence type="predicted"/>
<keyword evidence="2" id="KW-1185">Reference proteome</keyword>
<evidence type="ECO:0000313" key="1">
    <source>
        <dbReference type="EMBL" id="OWR52578.1"/>
    </source>
</evidence>
<accession>A0A212FFS1</accession>
<name>A0A212FFS1_DANPL</name>
<protein>
    <submittedName>
        <fullName evidence="1">Uncharacterized protein</fullName>
    </submittedName>
</protein>